<dbReference type="EMBL" id="CP011371">
    <property type="protein sequence ID" value="AKJ29479.1"/>
    <property type="molecule type" value="Genomic_DNA"/>
</dbReference>
<name>A0A0G3BJ53_9BURK</name>
<accession>A0A0G3BJ53</accession>
<dbReference type="PATRIC" id="fig|413882.6.peg.2910"/>
<dbReference type="Pfam" id="PF07963">
    <property type="entry name" value="N_methyl"/>
    <property type="match status" value="1"/>
</dbReference>
<keyword evidence="1" id="KW-0812">Transmembrane</keyword>
<dbReference type="InterPro" id="IPR031982">
    <property type="entry name" value="PilE-like"/>
</dbReference>
<gene>
    <name evidence="2" type="primary">pilE</name>
    <name evidence="2" type="ORF">AAW51_2788</name>
</gene>
<evidence type="ECO:0000256" key="1">
    <source>
        <dbReference type="SAM" id="Phobius"/>
    </source>
</evidence>
<dbReference type="STRING" id="413882.AAW51_2788"/>
<keyword evidence="1" id="KW-1133">Transmembrane helix</keyword>
<dbReference type="Gene3D" id="3.30.700.10">
    <property type="entry name" value="Glycoprotein, Type 4 Pilin"/>
    <property type="match status" value="1"/>
</dbReference>
<keyword evidence="3" id="KW-1185">Reference proteome</keyword>
<dbReference type="SUPFAM" id="SSF54523">
    <property type="entry name" value="Pili subunits"/>
    <property type="match status" value="1"/>
</dbReference>
<dbReference type="Pfam" id="PF16732">
    <property type="entry name" value="ComP_DUS"/>
    <property type="match status" value="1"/>
</dbReference>
<dbReference type="InterPro" id="IPR012902">
    <property type="entry name" value="N_methyl_site"/>
</dbReference>
<evidence type="ECO:0000313" key="3">
    <source>
        <dbReference type="Proteomes" id="UP000035352"/>
    </source>
</evidence>
<proteinExistence type="predicted"/>
<evidence type="ECO:0000313" key="2">
    <source>
        <dbReference type="EMBL" id="AKJ29479.1"/>
    </source>
</evidence>
<feature type="transmembrane region" description="Helical" evidence="1">
    <location>
        <begin position="6"/>
        <end position="26"/>
    </location>
</feature>
<reference evidence="2 3" key="1">
    <citation type="submission" date="2015-05" db="EMBL/GenBank/DDBJ databases">
        <authorList>
            <person name="Tang B."/>
            <person name="Yu Y."/>
        </authorList>
    </citation>
    <scope>NUCLEOTIDE SEQUENCE [LARGE SCALE GENOMIC DNA]</scope>
    <source>
        <strain evidence="2 3">DSM 7029</strain>
    </source>
</reference>
<protein>
    <submittedName>
        <fullName evidence="2">Type IV pilus assembly protein PilE</fullName>
    </submittedName>
</protein>
<dbReference type="NCBIfam" id="TIGR02532">
    <property type="entry name" value="IV_pilin_GFxxxE"/>
    <property type="match status" value="1"/>
</dbReference>
<organism evidence="2 3">
    <name type="scientific">Caldimonas brevitalea</name>
    <dbReference type="NCBI Taxonomy" id="413882"/>
    <lineage>
        <taxon>Bacteria</taxon>
        <taxon>Pseudomonadati</taxon>
        <taxon>Pseudomonadota</taxon>
        <taxon>Betaproteobacteria</taxon>
        <taxon>Burkholderiales</taxon>
        <taxon>Sphaerotilaceae</taxon>
        <taxon>Caldimonas</taxon>
    </lineage>
</organism>
<dbReference type="KEGG" id="pbh:AAW51_2788"/>
<dbReference type="InterPro" id="IPR045584">
    <property type="entry name" value="Pilin-like"/>
</dbReference>
<dbReference type="GO" id="GO:0043683">
    <property type="term" value="P:type IV pilus assembly"/>
    <property type="evidence" value="ECO:0007669"/>
    <property type="project" value="InterPro"/>
</dbReference>
<dbReference type="AlphaFoldDB" id="A0A0G3BJ53"/>
<dbReference type="Proteomes" id="UP000035352">
    <property type="component" value="Chromosome"/>
</dbReference>
<keyword evidence="1" id="KW-0472">Membrane</keyword>
<sequence length="126" mass="13365">MGFTLIELLIAVAVVSILAAVAYPAYQEQVRKSRRSAAQAVLLDVLSRQKQIFIDARRYANLADLGVALPGDVGRSYDLDVVAVAGTATVPPSFRATLTPKGAQAHDHCGALTIDETATKAPADCW</sequence>